<dbReference type="SUPFAM" id="SSF81383">
    <property type="entry name" value="F-box domain"/>
    <property type="match status" value="1"/>
</dbReference>
<name>A0A072UBE5_MEDTR</name>
<accession>A0A072UBE5</accession>
<keyword evidence="4" id="KW-1185">Reference proteome</keyword>
<gene>
    <name evidence="2" type="ordered locus">MTR_7g068570</name>
</gene>
<dbReference type="InterPro" id="IPR001810">
    <property type="entry name" value="F-box_dom"/>
</dbReference>
<proteinExistence type="predicted"/>
<reference evidence="2 4" key="2">
    <citation type="journal article" date="2014" name="BMC Genomics">
        <title>An improved genome release (version Mt4.0) for the model legume Medicago truncatula.</title>
        <authorList>
            <person name="Tang H."/>
            <person name="Krishnakumar V."/>
            <person name="Bidwell S."/>
            <person name="Rosen B."/>
            <person name="Chan A."/>
            <person name="Zhou S."/>
            <person name="Gentzbittel L."/>
            <person name="Childs K.L."/>
            <person name="Yandell M."/>
            <person name="Gundlach H."/>
            <person name="Mayer K.F."/>
            <person name="Schwartz D.C."/>
            <person name="Town C.D."/>
        </authorList>
    </citation>
    <scope>GENOME REANNOTATION</scope>
    <source>
        <strain evidence="2">A17</strain>
        <strain evidence="3 4">cv. Jemalong A17</strain>
    </source>
</reference>
<dbReference type="EMBL" id="CM001223">
    <property type="protein sequence ID" value="KEH23170.1"/>
    <property type="molecule type" value="Genomic_DNA"/>
</dbReference>
<evidence type="ECO:0000313" key="4">
    <source>
        <dbReference type="Proteomes" id="UP000002051"/>
    </source>
</evidence>
<evidence type="ECO:0000313" key="3">
    <source>
        <dbReference type="EnsemblPlants" id="KEH23170"/>
    </source>
</evidence>
<sequence length="182" mass="21601">MPNADRISALPEQVLCHIIELLPMKQIFATSLLSKRWRPLRRRIDNINLDDRTYMDDFDAWHYYRMGLVFLFNIQIPIKCFNLVYASPFCRSSKLDTFLHLLVNRDVEHVNLTFLQQPSIVCLPYKILTCTTLVVLKLNVLSSVKIYRNTSSNLPEEQRQMIKELFLFQRGSVLRQPHFEWI</sequence>
<dbReference type="InterPro" id="IPR036047">
    <property type="entry name" value="F-box-like_dom_sf"/>
</dbReference>
<dbReference type="Gene3D" id="1.20.1280.50">
    <property type="match status" value="1"/>
</dbReference>
<reference evidence="2 4" key="1">
    <citation type="journal article" date="2011" name="Nature">
        <title>The Medicago genome provides insight into the evolution of rhizobial symbioses.</title>
        <authorList>
            <person name="Young N.D."/>
            <person name="Debelle F."/>
            <person name="Oldroyd G.E."/>
            <person name="Geurts R."/>
            <person name="Cannon S.B."/>
            <person name="Udvardi M.K."/>
            <person name="Benedito V.A."/>
            <person name="Mayer K.F."/>
            <person name="Gouzy J."/>
            <person name="Schoof H."/>
            <person name="Van de Peer Y."/>
            <person name="Proost S."/>
            <person name="Cook D.R."/>
            <person name="Meyers B.C."/>
            <person name="Spannagl M."/>
            <person name="Cheung F."/>
            <person name="De Mita S."/>
            <person name="Krishnakumar V."/>
            <person name="Gundlach H."/>
            <person name="Zhou S."/>
            <person name="Mudge J."/>
            <person name="Bharti A.K."/>
            <person name="Murray J.D."/>
            <person name="Naoumkina M.A."/>
            <person name="Rosen B."/>
            <person name="Silverstein K.A."/>
            <person name="Tang H."/>
            <person name="Rombauts S."/>
            <person name="Zhao P.X."/>
            <person name="Zhou P."/>
            <person name="Barbe V."/>
            <person name="Bardou P."/>
            <person name="Bechner M."/>
            <person name="Bellec A."/>
            <person name="Berger A."/>
            <person name="Berges H."/>
            <person name="Bidwell S."/>
            <person name="Bisseling T."/>
            <person name="Choisne N."/>
            <person name="Couloux A."/>
            <person name="Denny R."/>
            <person name="Deshpande S."/>
            <person name="Dai X."/>
            <person name="Doyle J.J."/>
            <person name="Dudez A.M."/>
            <person name="Farmer A.D."/>
            <person name="Fouteau S."/>
            <person name="Franken C."/>
            <person name="Gibelin C."/>
            <person name="Gish J."/>
            <person name="Goldstein S."/>
            <person name="Gonzalez A.J."/>
            <person name="Green P.J."/>
            <person name="Hallab A."/>
            <person name="Hartog M."/>
            <person name="Hua A."/>
            <person name="Humphray S.J."/>
            <person name="Jeong D.H."/>
            <person name="Jing Y."/>
            <person name="Jocker A."/>
            <person name="Kenton S.M."/>
            <person name="Kim D.J."/>
            <person name="Klee K."/>
            <person name="Lai H."/>
            <person name="Lang C."/>
            <person name="Lin S."/>
            <person name="Macmil S.L."/>
            <person name="Magdelenat G."/>
            <person name="Matthews L."/>
            <person name="McCorrison J."/>
            <person name="Monaghan E.L."/>
            <person name="Mun J.H."/>
            <person name="Najar F.Z."/>
            <person name="Nicholson C."/>
            <person name="Noirot C."/>
            <person name="O'Bleness M."/>
            <person name="Paule C.R."/>
            <person name="Poulain J."/>
            <person name="Prion F."/>
            <person name="Qin B."/>
            <person name="Qu C."/>
            <person name="Retzel E.F."/>
            <person name="Riddle C."/>
            <person name="Sallet E."/>
            <person name="Samain S."/>
            <person name="Samson N."/>
            <person name="Sanders I."/>
            <person name="Saurat O."/>
            <person name="Scarpelli C."/>
            <person name="Schiex T."/>
            <person name="Segurens B."/>
            <person name="Severin A.J."/>
            <person name="Sherrier D.J."/>
            <person name="Shi R."/>
            <person name="Sims S."/>
            <person name="Singer S.R."/>
            <person name="Sinharoy S."/>
            <person name="Sterck L."/>
            <person name="Viollet A."/>
            <person name="Wang B.B."/>
            <person name="Wang K."/>
            <person name="Wang M."/>
            <person name="Wang X."/>
            <person name="Warfsmann J."/>
            <person name="Weissenbach J."/>
            <person name="White D.D."/>
            <person name="White J.D."/>
            <person name="Wiley G.B."/>
            <person name="Wincker P."/>
            <person name="Xing Y."/>
            <person name="Yang L."/>
            <person name="Yao Z."/>
            <person name="Ying F."/>
            <person name="Zhai J."/>
            <person name="Zhou L."/>
            <person name="Zuber A."/>
            <person name="Denarie J."/>
            <person name="Dixon R.A."/>
            <person name="May G.D."/>
            <person name="Schwartz D.C."/>
            <person name="Rogers J."/>
            <person name="Quetier F."/>
            <person name="Town C.D."/>
            <person name="Roe B.A."/>
        </authorList>
    </citation>
    <scope>NUCLEOTIDE SEQUENCE [LARGE SCALE GENOMIC DNA]</scope>
    <source>
        <strain evidence="2">A17</strain>
        <strain evidence="3 4">cv. Jemalong A17</strain>
    </source>
</reference>
<protein>
    <submittedName>
        <fullName evidence="2">F-box protein</fullName>
    </submittedName>
</protein>
<organism evidence="2 4">
    <name type="scientific">Medicago truncatula</name>
    <name type="common">Barrel medic</name>
    <name type="synonym">Medicago tribuloides</name>
    <dbReference type="NCBI Taxonomy" id="3880"/>
    <lineage>
        <taxon>Eukaryota</taxon>
        <taxon>Viridiplantae</taxon>
        <taxon>Streptophyta</taxon>
        <taxon>Embryophyta</taxon>
        <taxon>Tracheophyta</taxon>
        <taxon>Spermatophyta</taxon>
        <taxon>Magnoliopsida</taxon>
        <taxon>eudicotyledons</taxon>
        <taxon>Gunneridae</taxon>
        <taxon>Pentapetalae</taxon>
        <taxon>rosids</taxon>
        <taxon>fabids</taxon>
        <taxon>Fabales</taxon>
        <taxon>Fabaceae</taxon>
        <taxon>Papilionoideae</taxon>
        <taxon>50 kb inversion clade</taxon>
        <taxon>NPAAA clade</taxon>
        <taxon>Hologalegina</taxon>
        <taxon>IRL clade</taxon>
        <taxon>Trifolieae</taxon>
        <taxon>Medicago</taxon>
    </lineage>
</organism>
<dbReference type="Pfam" id="PF00646">
    <property type="entry name" value="F-box"/>
    <property type="match status" value="1"/>
</dbReference>
<dbReference type="PANTHER" id="PTHR31293:SF12">
    <property type="entry name" value="RNI-LIKE SUPERFAMILY PROTEIN"/>
    <property type="match status" value="1"/>
</dbReference>
<dbReference type="PANTHER" id="PTHR31293">
    <property type="entry name" value="RNI-LIKE SUPERFAMILY PROTEIN"/>
    <property type="match status" value="1"/>
</dbReference>
<reference evidence="3" key="3">
    <citation type="submission" date="2015-04" db="UniProtKB">
        <authorList>
            <consortium name="EnsemblPlants"/>
        </authorList>
    </citation>
    <scope>IDENTIFICATION</scope>
    <source>
        <strain evidence="3">cv. Jemalong A17</strain>
    </source>
</reference>
<evidence type="ECO:0000313" key="2">
    <source>
        <dbReference type="EMBL" id="KEH23170.1"/>
    </source>
</evidence>
<dbReference type="AlphaFoldDB" id="A0A072UBE5"/>
<dbReference type="HOGENOM" id="CLU_1484147_0_0_1"/>
<dbReference type="Proteomes" id="UP000002051">
    <property type="component" value="Unassembled WGS sequence"/>
</dbReference>
<dbReference type="EnsemblPlants" id="KEH23170">
    <property type="protein sequence ID" value="KEH23170"/>
    <property type="gene ID" value="MTR_7g068570"/>
</dbReference>
<feature type="domain" description="F-box" evidence="1">
    <location>
        <begin position="4"/>
        <end position="57"/>
    </location>
</feature>
<evidence type="ECO:0000259" key="1">
    <source>
        <dbReference type="PROSITE" id="PS50181"/>
    </source>
</evidence>
<dbReference type="InterPro" id="IPR055294">
    <property type="entry name" value="FBL60-like"/>
</dbReference>
<dbReference type="STRING" id="3880.A0A072UBE5"/>
<dbReference type="PROSITE" id="PS50181">
    <property type="entry name" value="FBOX"/>
    <property type="match status" value="1"/>
</dbReference>